<dbReference type="AlphaFoldDB" id="A0A8E1URS6"/>
<reference evidence="2 3" key="1">
    <citation type="submission" date="2015-06" db="EMBL/GenBank/DDBJ databases">
        <title>Prevotella sp. 109, sp. nov., a novel member of the family Prevotellaceae isolated from human faeces.</title>
        <authorList>
            <person name="Shkoporov A.N."/>
            <person name="Chaplin A.V."/>
            <person name="Kafarskaia L.I."/>
            <person name="Efimov B.A."/>
        </authorList>
    </citation>
    <scope>NUCLEOTIDE SEQUENCE [LARGE SCALE GENOMIC DNA]</scope>
    <source>
        <strain evidence="2 3">109</strain>
    </source>
</reference>
<organism evidence="2 3">
    <name type="scientific">Xylanibacter rarus</name>
    <dbReference type="NCBI Taxonomy" id="1676614"/>
    <lineage>
        <taxon>Bacteria</taxon>
        <taxon>Pseudomonadati</taxon>
        <taxon>Bacteroidota</taxon>
        <taxon>Bacteroidia</taxon>
        <taxon>Bacteroidales</taxon>
        <taxon>Prevotellaceae</taxon>
        <taxon>Xylanibacter</taxon>
    </lineage>
</organism>
<name>A0A8E1URS6_9BACT</name>
<evidence type="ECO:0000313" key="2">
    <source>
        <dbReference type="EMBL" id="KOO69906.1"/>
    </source>
</evidence>
<proteinExistence type="predicted"/>
<dbReference type="Gene3D" id="3.40.50.1110">
    <property type="entry name" value="SGNH hydrolase"/>
    <property type="match status" value="1"/>
</dbReference>
<dbReference type="InterPro" id="IPR051532">
    <property type="entry name" value="Ester_Hydrolysis_Enzymes"/>
</dbReference>
<feature type="domain" description="SGNH hydrolase-type esterase" evidence="1">
    <location>
        <begin position="34"/>
        <end position="252"/>
    </location>
</feature>
<accession>A0A8E1URS6</accession>
<dbReference type="CDD" id="cd00229">
    <property type="entry name" value="SGNH_hydrolase"/>
    <property type="match status" value="1"/>
</dbReference>
<evidence type="ECO:0000259" key="1">
    <source>
        <dbReference type="Pfam" id="PF13472"/>
    </source>
</evidence>
<dbReference type="PANTHER" id="PTHR30383:SF5">
    <property type="entry name" value="SGNH HYDROLASE-TYPE ESTERASE DOMAIN-CONTAINING PROTEIN"/>
    <property type="match status" value="1"/>
</dbReference>
<dbReference type="InterPro" id="IPR036514">
    <property type="entry name" value="SGNH_hydro_sf"/>
</dbReference>
<evidence type="ECO:0000313" key="3">
    <source>
        <dbReference type="Proteomes" id="UP000036951"/>
    </source>
</evidence>
<dbReference type="Pfam" id="PF13472">
    <property type="entry name" value="Lipase_GDSL_2"/>
    <property type="match status" value="1"/>
</dbReference>
<keyword evidence="3" id="KW-1185">Reference proteome</keyword>
<dbReference type="PANTHER" id="PTHR30383">
    <property type="entry name" value="THIOESTERASE 1/PROTEASE 1/LYSOPHOSPHOLIPASE L1"/>
    <property type="match status" value="1"/>
</dbReference>
<dbReference type="SUPFAM" id="SSF52266">
    <property type="entry name" value="SGNH hydrolase"/>
    <property type="match status" value="1"/>
</dbReference>
<protein>
    <submittedName>
        <fullName evidence="2">G-D-S-L family lipolytic protein</fullName>
    </submittedName>
</protein>
<dbReference type="EMBL" id="LFQU01000001">
    <property type="protein sequence ID" value="KOO69906.1"/>
    <property type="molecule type" value="Genomic_DNA"/>
</dbReference>
<dbReference type="Proteomes" id="UP000036951">
    <property type="component" value="Unassembled WGS sequence"/>
</dbReference>
<comment type="caution">
    <text evidence="2">The sequence shown here is derived from an EMBL/GenBank/DDBJ whole genome shotgun (WGS) entry which is preliminary data.</text>
</comment>
<dbReference type="RefSeq" id="WP_053397516.1">
    <property type="nucleotide sequence ID" value="NZ_DAWBWQ010000125.1"/>
</dbReference>
<sequence length="268" mass="30055">MAPEASCQTVLNDNTAVKSGYVRHPWAGKRVGYIGDSITDPKNNSNDIRQKYWAYLQQWLGITPYVYGISGRQWDDVPRQAEKLSKEHGNEVDAVVVFMGTNDFNAGVPVGEWYVETEDTVTAAVHGKKQVYKRKKRTPVMTGDTFKGRINIGISKLKTLFPDKQIVLLTPLHRAYATFGDTNIQPDESWQNICGEYFDAYVEAVKEAGNVWGVPVIDLNSVSGLNPMVEAQLPYFHDKATDRLHPSTEGQERMAATLMYQLLALPVK</sequence>
<gene>
    <name evidence="2" type="ORF">ACU52_01350</name>
</gene>
<dbReference type="InterPro" id="IPR013830">
    <property type="entry name" value="SGNH_hydro"/>
</dbReference>
<dbReference type="GO" id="GO:0004622">
    <property type="term" value="F:phosphatidylcholine lysophospholipase activity"/>
    <property type="evidence" value="ECO:0007669"/>
    <property type="project" value="TreeGrafter"/>
</dbReference>